<evidence type="ECO:0000313" key="1">
    <source>
        <dbReference type="EMBL" id="EOB11968.1"/>
    </source>
</evidence>
<protein>
    <submittedName>
        <fullName evidence="1">Uncharacterized protein</fullName>
    </submittedName>
</protein>
<keyword evidence="2" id="KW-1185">Reference proteome</keyword>
<gene>
    <name evidence="1" type="ORF">NBO_611g0004</name>
</gene>
<proteinExistence type="predicted"/>
<name>R0MGT0_NOSB1</name>
<dbReference type="EMBL" id="KB909518">
    <property type="protein sequence ID" value="EOB11968.1"/>
    <property type="molecule type" value="Genomic_DNA"/>
</dbReference>
<sequence length="144" mass="16648">MKRQNPTTDLSGVRSLVKDTTCYFELFDMLAYMHTAVSNCVNLPLPRVDPCPILSTRNRTSFNKYICQDYGAKIIKTKQLYITITDEDTKKPCDKNLKVLINILMNNNVLDTIEVDYDRNHFVYNFSNNWPDLADDVSIEIKGE</sequence>
<dbReference type="HOGENOM" id="CLU_1797028_0_0_1"/>
<evidence type="ECO:0000313" key="2">
    <source>
        <dbReference type="Proteomes" id="UP000016927"/>
    </source>
</evidence>
<organism evidence="1 2">
    <name type="scientific">Nosema bombycis (strain CQ1 / CVCC 102059)</name>
    <name type="common">Microsporidian parasite</name>
    <name type="synonym">Pebrine of silkworm</name>
    <dbReference type="NCBI Taxonomy" id="578461"/>
    <lineage>
        <taxon>Eukaryota</taxon>
        <taxon>Fungi</taxon>
        <taxon>Fungi incertae sedis</taxon>
        <taxon>Microsporidia</taxon>
        <taxon>Nosematidae</taxon>
        <taxon>Nosema</taxon>
    </lineage>
</organism>
<dbReference type="AlphaFoldDB" id="R0MGT0"/>
<dbReference type="Proteomes" id="UP000016927">
    <property type="component" value="Unassembled WGS sequence"/>
</dbReference>
<reference evidence="1 2" key="1">
    <citation type="journal article" date="2013" name="BMC Genomics">
        <title>Comparative genomics of parasitic silkworm microsporidia reveal an association between genome expansion and host adaptation.</title>
        <authorList>
            <person name="Pan G."/>
            <person name="Xu J."/>
            <person name="Li T."/>
            <person name="Xia Q."/>
            <person name="Liu S.L."/>
            <person name="Zhang G."/>
            <person name="Li S."/>
            <person name="Li C."/>
            <person name="Liu H."/>
            <person name="Yang L."/>
            <person name="Liu T."/>
            <person name="Zhang X."/>
            <person name="Wu Z."/>
            <person name="Fan W."/>
            <person name="Dang X."/>
            <person name="Xiang H."/>
            <person name="Tao M."/>
            <person name="Li Y."/>
            <person name="Hu J."/>
            <person name="Li Z."/>
            <person name="Lin L."/>
            <person name="Luo J."/>
            <person name="Geng L."/>
            <person name="Wang L."/>
            <person name="Long M."/>
            <person name="Wan Y."/>
            <person name="He N."/>
            <person name="Zhang Z."/>
            <person name="Lu C."/>
            <person name="Keeling P.J."/>
            <person name="Wang J."/>
            <person name="Xiang Z."/>
            <person name="Zhou Z."/>
        </authorList>
    </citation>
    <scope>NUCLEOTIDE SEQUENCE [LARGE SCALE GENOMIC DNA]</scope>
    <source>
        <strain evidence="2">CQ1 / CVCC 102059</strain>
    </source>
</reference>
<dbReference type="VEuPathDB" id="MicrosporidiaDB:NBO_611g0004"/>
<accession>R0MGT0</accession>